<evidence type="ECO:0000313" key="3">
    <source>
        <dbReference type="Proteomes" id="UP001224644"/>
    </source>
</evidence>
<gene>
    <name evidence="2" type="ORF">QWZ12_02080</name>
</gene>
<reference evidence="3" key="1">
    <citation type="journal article" date="2019" name="Int. J. Syst. Evol. Microbiol.">
        <title>The Global Catalogue of Microorganisms (GCM) 10K type strain sequencing project: providing services to taxonomists for standard genome sequencing and annotation.</title>
        <authorList>
            <consortium name="The Broad Institute Genomics Platform"/>
            <consortium name="The Broad Institute Genome Sequencing Center for Infectious Disease"/>
            <person name="Wu L."/>
            <person name="Ma J."/>
        </authorList>
    </citation>
    <scope>NUCLEOTIDE SEQUENCE [LARGE SCALE GENOMIC DNA]</scope>
    <source>
        <strain evidence="3">CECT 7069</strain>
    </source>
</reference>
<sequence>MPVESWMMPDDVPGFAAQATDRIDAVLARLGEEERGAFWASVRKCYNTPYNDPKPRALPTLRTLAPEPQAATPLQATAGSAGREEPSISVRDVPMAAIPVAGFAVEAHAS</sequence>
<accession>A0ABT8BBU7</accession>
<keyword evidence="3" id="KW-1185">Reference proteome</keyword>
<name>A0ABT8BBU7_9HYPH</name>
<proteinExistence type="predicted"/>
<feature type="region of interest" description="Disordered" evidence="1">
    <location>
        <begin position="66"/>
        <end position="88"/>
    </location>
</feature>
<protein>
    <submittedName>
        <fullName evidence="2">Uncharacterized protein</fullName>
    </submittedName>
</protein>
<organism evidence="2 3">
    <name type="scientific">Methylobacterium adhaesivum</name>
    <dbReference type="NCBI Taxonomy" id="333297"/>
    <lineage>
        <taxon>Bacteria</taxon>
        <taxon>Pseudomonadati</taxon>
        <taxon>Pseudomonadota</taxon>
        <taxon>Alphaproteobacteria</taxon>
        <taxon>Hyphomicrobiales</taxon>
        <taxon>Methylobacteriaceae</taxon>
        <taxon>Methylobacterium</taxon>
    </lineage>
</organism>
<dbReference type="Proteomes" id="UP001224644">
    <property type="component" value="Unassembled WGS sequence"/>
</dbReference>
<evidence type="ECO:0000256" key="1">
    <source>
        <dbReference type="SAM" id="MobiDB-lite"/>
    </source>
</evidence>
<dbReference type="EMBL" id="JAUFPX010000002">
    <property type="protein sequence ID" value="MDN3589393.1"/>
    <property type="molecule type" value="Genomic_DNA"/>
</dbReference>
<comment type="caution">
    <text evidence="2">The sequence shown here is derived from an EMBL/GenBank/DDBJ whole genome shotgun (WGS) entry which is preliminary data.</text>
</comment>
<evidence type="ECO:0000313" key="2">
    <source>
        <dbReference type="EMBL" id="MDN3589393.1"/>
    </source>
</evidence>